<protein>
    <submittedName>
        <fullName evidence="1">Uncharacterized protein</fullName>
    </submittedName>
</protein>
<dbReference type="PIRSF" id="PIRSF021591">
    <property type="entry name" value="UCP021591"/>
    <property type="match status" value="1"/>
</dbReference>
<sequence length="147" mass="15787">MTYRLLSAGSAMLTTALVAVLVGGAGVLVGTGRAHADDPAMHHVKYTVTAKDPIYADIYYIDKEPPTFADYSHNPYQYAPHVNFDVGPDKAWSFELDLAKPEVWAMVTASTGTEPGTPGLHCELSVDGVVVVSKDGPKGVLCSIRHW</sequence>
<reference evidence="1 2" key="1">
    <citation type="journal article" date="2019" name="Emerg. Microbes Infect.">
        <title>Comprehensive subspecies identification of 175 nontuberculous mycobacteria species based on 7547 genomic profiles.</title>
        <authorList>
            <person name="Matsumoto Y."/>
            <person name="Kinjo T."/>
            <person name="Motooka D."/>
            <person name="Nabeya D."/>
            <person name="Jung N."/>
            <person name="Uechi K."/>
            <person name="Horii T."/>
            <person name="Iida T."/>
            <person name="Fujita J."/>
            <person name="Nakamura S."/>
        </authorList>
    </citation>
    <scope>NUCLEOTIDE SEQUENCE [LARGE SCALE GENOMIC DNA]</scope>
    <source>
        <strain evidence="1 2">JCM 30725</strain>
    </source>
</reference>
<evidence type="ECO:0000313" key="2">
    <source>
        <dbReference type="Proteomes" id="UP000465360"/>
    </source>
</evidence>
<dbReference type="Proteomes" id="UP000465360">
    <property type="component" value="Unassembled WGS sequence"/>
</dbReference>
<dbReference type="AlphaFoldDB" id="A0A7I9YVN6"/>
<proteinExistence type="predicted"/>
<gene>
    <name evidence="1" type="ORF">MBOU_48060</name>
</gene>
<comment type="caution">
    <text evidence="1">The sequence shown here is derived from an EMBL/GenBank/DDBJ whole genome shotgun (WGS) entry which is preliminary data.</text>
</comment>
<name>A0A7I9YVN6_MYCBU</name>
<evidence type="ECO:0000313" key="1">
    <source>
        <dbReference type="EMBL" id="GFG92764.1"/>
    </source>
</evidence>
<organism evidence="1 2">
    <name type="scientific">Mycobacterium bourgelatii</name>
    <dbReference type="NCBI Taxonomy" id="1273442"/>
    <lineage>
        <taxon>Bacteria</taxon>
        <taxon>Bacillati</taxon>
        <taxon>Actinomycetota</taxon>
        <taxon>Actinomycetes</taxon>
        <taxon>Mycobacteriales</taxon>
        <taxon>Mycobacteriaceae</taxon>
        <taxon>Mycobacterium</taxon>
    </lineage>
</organism>
<keyword evidence="2" id="KW-1185">Reference proteome</keyword>
<dbReference type="EMBL" id="BLKZ01000001">
    <property type="protein sequence ID" value="GFG92764.1"/>
    <property type="molecule type" value="Genomic_DNA"/>
</dbReference>
<accession>A0A7I9YVN6</accession>
<dbReference type="InterPro" id="IPR016793">
    <property type="entry name" value="UCP021591"/>
</dbReference>